<dbReference type="InterPro" id="IPR036291">
    <property type="entry name" value="NAD(P)-bd_dom_sf"/>
</dbReference>
<feature type="non-terminal residue" evidence="1">
    <location>
        <position position="1"/>
    </location>
</feature>
<proteinExistence type="predicted"/>
<evidence type="ECO:0000313" key="2">
    <source>
        <dbReference type="Proteomes" id="UP000297245"/>
    </source>
</evidence>
<keyword evidence="2" id="KW-1185">Reference proteome</keyword>
<organism evidence="1 2">
    <name type="scientific">Dendrothele bispora (strain CBS 962.96)</name>
    <dbReference type="NCBI Taxonomy" id="1314807"/>
    <lineage>
        <taxon>Eukaryota</taxon>
        <taxon>Fungi</taxon>
        <taxon>Dikarya</taxon>
        <taxon>Basidiomycota</taxon>
        <taxon>Agaricomycotina</taxon>
        <taxon>Agaricomycetes</taxon>
        <taxon>Agaricomycetidae</taxon>
        <taxon>Agaricales</taxon>
        <taxon>Agaricales incertae sedis</taxon>
        <taxon>Dendrothele</taxon>
    </lineage>
</organism>
<evidence type="ECO:0000313" key="1">
    <source>
        <dbReference type="EMBL" id="THU83534.1"/>
    </source>
</evidence>
<sequence length="126" mass="14139">VDINTICTAFEPDLYSVIQTTQVFLPLIRKVKTGHTNILLITTSLASNTPNSFLHRVTAYNTAKVQPTFRILTIALAHELESEEILIDCMTHGFTTTRSNGYHEKGKTTAQFVDQWTLLGQPEDKC</sequence>
<dbReference type="SUPFAM" id="SSF51735">
    <property type="entry name" value="NAD(P)-binding Rossmann-fold domains"/>
    <property type="match status" value="1"/>
</dbReference>
<dbReference type="EMBL" id="ML179657">
    <property type="protein sequence ID" value="THU83534.1"/>
    <property type="molecule type" value="Genomic_DNA"/>
</dbReference>
<dbReference type="Proteomes" id="UP000297245">
    <property type="component" value="Unassembled WGS sequence"/>
</dbReference>
<protein>
    <recommendedName>
        <fullName evidence="3">NAD(P)-binding protein</fullName>
    </recommendedName>
</protein>
<gene>
    <name evidence="1" type="ORF">K435DRAFT_689438</name>
</gene>
<dbReference type="AlphaFoldDB" id="A0A4S8L4N7"/>
<name>A0A4S8L4N7_DENBC</name>
<dbReference type="OrthoDB" id="1933717at2759"/>
<evidence type="ECO:0008006" key="3">
    <source>
        <dbReference type="Google" id="ProtNLM"/>
    </source>
</evidence>
<reference evidence="1 2" key="1">
    <citation type="journal article" date="2019" name="Nat. Ecol. Evol.">
        <title>Megaphylogeny resolves global patterns of mushroom evolution.</title>
        <authorList>
            <person name="Varga T."/>
            <person name="Krizsan K."/>
            <person name="Foldi C."/>
            <person name="Dima B."/>
            <person name="Sanchez-Garcia M."/>
            <person name="Sanchez-Ramirez S."/>
            <person name="Szollosi G.J."/>
            <person name="Szarkandi J.G."/>
            <person name="Papp V."/>
            <person name="Albert L."/>
            <person name="Andreopoulos W."/>
            <person name="Angelini C."/>
            <person name="Antonin V."/>
            <person name="Barry K.W."/>
            <person name="Bougher N.L."/>
            <person name="Buchanan P."/>
            <person name="Buyck B."/>
            <person name="Bense V."/>
            <person name="Catcheside P."/>
            <person name="Chovatia M."/>
            <person name="Cooper J."/>
            <person name="Damon W."/>
            <person name="Desjardin D."/>
            <person name="Finy P."/>
            <person name="Geml J."/>
            <person name="Haridas S."/>
            <person name="Hughes K."/>
            <person name="Justo A."/>
            <person name="Karasinski D."/>
            <person name="Kautmanova I."/>
            <person name="Kiss B."/>
            <person name="Kocsube S."/>
            <person name="Kotiranta H."/>
            <person name="LaButti K.M."/>
            <person name="Lechner B.E."/>
            <person name="Liimatainen K."/>
            <person name="Lipzen A."/>
            <person name="Lukacs Z."/>
            <person name="Mihaltcheva S."/>
            <person name="Morgado L.N."/>
            <person name="Niskanen T."/>
            <person name="Noordeloos M.E."/>
            <person name="Ohm R.A."/>
            <person name="Ortiz-Santana B."/>
            <person name="Ovrebo C."/>
            <person name="Racz N."/>
            <person name="Riley R."/>
            <person name="Savchenko A."/>
            <person name="Shiryaev A."/>
            <person name="Soop K."/>
            <person name="Spirin V."/>
            <person name="Szebenyi C."/>
            <person name="Tomsovsky M."/>
            <person name="Tulloss R.E."/>
            <person name="Uehling J."/>
            <person name="Grigoriev I.V."/>
            <person name="Vagvolgyi C."/>
            <person name="Papp T."/>
            <person name="Martin F.M."/>
            <person name="Miettinen O."/>
            <person name="Hibbett D.S."/>
            <person name="Nagy L.G."/>
        </authorList>
    </citation>
    <scope>NUCLEOTIDE SEQUENCE [LARGE SCALE GENOMIC DNA]</scope>
    <source>
        <strain evidence="1 2">CBS 962.96</strain>
    </source>
</reference>
<dbReference type="Gene3D" id="3.40.50.720">
    <property type="entry name" value="NAD(P)-binding Rossmann-like Domain"/>
    <property type="match status" value="1"/>
</dbReference>
<accession>A0A4S8L4N7</accession>